<keyword evidence="6 11" id="KW-0418">Kinase</keyword>
<feature type="transmembrane region" description="Helical" evidence="9">
    <location>
        <begin position="102"/>
        <end position="135"/>
    </location>
</feature>
<keyword evidence="9" id="KW-1133">Transmembrane helix</keyword>
<feature type="domain" description="Signal transduction histidine kinase subgroup 3 dimerisation and phosphoacceptor" evidence="10">
    <location>
        <begin position="192"/>
        <end position="254"/>
    </location>
</feature>
<dbReference type="InterPro" id="IPR036890">
    <property type="entry name" value="HATPase_C_sf"/>
</dbReference>
<feature type="transmembrane region" description="Helical" evidence="9">
    <location>
        <begin position="33"/>
        <end position="51"/>
    </location>
</feature>
<comment type="catalytic activity">
    <reaction evidence="1">
        <text>ATP + protein L-histidine = ADP + protein N-phospho-L-histidine.</text>
        <dbReference type="EC" id="2.7.13.3"/>
    </reaction>
</comment>
<evidence type="ECO:0000256" key="2">
    <source>
        <dbReference type="ARBA" id="ARBA00012438"/>
    </source>
</evidence>
<dbReference type="PANTHER" id="PTHR24421:SF10">
    <property type="entry name" value="NITRATE_NITRITE SENSOR PROTEIN NARQ"/>
    <property type="match status" value="1"/>
</dbReference>
<evidence type="ECO:0000256" key="3">
    <source>
        <dbReference type="ARBA" id="ARBA00022553"/>
    </source>
</evidence>
<dbReference type="EC" id="2.7.13.3" evidence="2"/>
<keyword evidence="4" id="KW-0808">Transferase</keyword>
<keyword evidence="9" id="KW-0812">Transmembrane</keyword>
<protein>
    <recommendedName>
        <fullName evidence="2">histidine kinase</fullName>
        <ecNumber evidence="2">2.7.13.3</ecNumber>
    </recommendedName>
</protein>
<evidence type="ECO:0000256" key="1">
    <source>
        <dbReference type="ARBA" id="ARBA00000085"/>
    </source>
</evidence>
<comment type="caution">
    <text evidence="11">The sequence shown here is derived from an EMBL/GenBank/DDBJ whole genome shotgun (WGS) entry which is preliminary data.</text>
</comment>
<evidence type="ECO:0000256" key="5">
    <source>
        <dbReference type="ARBA" id="ARBA00022741"/>
    </source>
</evidence>
<keyword evidence="9" id="KW-0472">Membrane</keyword>
<dbReference type="SUPFAM" id="SSF55874">
    <property type="entry name" value="ATPase domain of HSP90 chaperone/DNA topoisomerase II/histidine kinase"/>
    <property type="match status" value="1"/>
</dbReference>
<dbReference type="Pfam" id="PF07730">
    <property type="entry name" value="HisKA_3"/>
    <property type="match status" value="1"/>
</dbReference>
<keyword evidence="12" id="KW-1185">Reference proteome</keyword>
<keyword evidence="7" id="KW-0067">ATP-binding</keyword>
<reference evidence="12" key="1">
    <citation type="journal article" date="2019" name="Int. J. Syst. Evol. Microbiol.">
        <title>The Global Catalogue of Microorganisms (GCM) 10K type strain sequencing project: providing services to taxonomists for standard genome sequencing and annotation.</title>
        <authorList>
            <consortium name="The Broad Institute Genomics Platform"/>
            <consortium name="The Broad Institute Genome Sequencing Center for Infectious Disease"/>
            <person name="Wu L."/>
            <person name="Ma J."/>
        </authorList>
    </citation>
    <scope>NUCLEOTIDE SEQUENCE [LARGE SCALE GENOMIC DNA]</scope>
    <source>
        <strain evidence="12">CCUG 43304</strain>
    </source>
</reference>
<dbReference type="RefSeq" id="WP_386731100.1">
    <property type="nucleotide sequence ID" value="NZ_JBHSTP010000002.1"/>
</dbReference>
<proteinExistence type="predicted"/>
<dbReference type="Gene3D" id="3.30.565.10">
    <property type="entry name" value="Histidine kinase-like ATPase, C-terminal domain"/>
    <property type="match status" value="1"/>
</dbReference>
<evidence type="ECO:0000259" key="10">
    <source>
        <dbReference type="Pfam" id="PF07730"/>
    </source>
</evidence>
<dbReference type="Proteomes" id="UP001596306">
    <property type="component" value="Unassembled WGS sequence"/>
</dbReference>
<evidence type="ECO:0000256" key="7">
    <source>
        <dbReference type="ARBA" id="ARBA00022840"/>
    </source>
</evidence>
<dbReference type="InterPro" id="IPR050482">
    <property type="entry name" value="Sensor_HK_TwoCompSys"/>
</dbReference>
<sequence>MKNTQNLARGNRLPVLGGVGAPGFNGLPRRGRVALLVLLGVILLVDVGLYLSDPETTWRSMLLGLSATFATALFAWWPAAAAMSLLLTGLVQTTAGQDGSQFLYLTAVAGLVVYTSPAWFIAIYVVVAAGLAILATATPGVFVSTALPALALVLAVSASIGWALRTAHGRERRFALDIAQLEYARTAAIDAERERIADELHDIIAHDVTLVSMHARVLERVDDPALRNQSIQAIRTSADQALADIRRVLRIVRDDHVTGVTAPDEQQASATSALEEARDSLARLGAEVTVHASSDISVSTAIEQALVHLMREGATNIAKHAPEHPSVTIVLESVDDEIHLELTNSTTETPHTPHVPSSGYGLDRLRERVSLLGGHLSTHTTGTTWTLTARLPAR</sequence>
<keyword evidence="8" id="KW-0902">Two-component regulatory system</keyword>
<name>A0ABW1VEL2_9MICO</name>
<evidence type="ECO:0000313" key="12">
    <source>
        <dbReference type="Proteomes" id="UP001596306"/>
    </source>
</evidence>
<gene>
    <name evidence="11" type="ORF">ACFQB0_10520</name>
</gene>
<keyword evidence="3" id="KW-0597">Phosphoprotein</keyword>
<feature type="transmembrane region" description="Helical" evidence="9">
    <location>
        <begin position="63"/>
        <end position="90"/>
    </location>
</feature>
<evidence type="ECO:0000256" key="9">
    <source>
        <dbReference type="SAM" id="Phobius"/>
    </source>
</evidence>
<accession>A0ABW1VEL2</accession>
<dbReference type="GO" id="GO:0016301">
    <property type="term" value="F:kinase activity"/>
    <property type="evidence" value="ECO:0007669"/>
    <property type="project" value="UniProtKB-KW"/>
</dbReference>
<dbReference type="InterPro" id="IPR011712">
    <property type="entry name" value="Sig_transdc_His_kin_sub3_dim/P"/>
</dbReference>
<evidence type="ECO:0000256" key="4">
    <source>
        <dbReference type="ARBA" id="ARBA00022679"/>
    </source>
</evidence>
<evidence type="ECO:0000256" key="8">
    <source>
        <dbReference type="ARBA" id="ARBA00023012"/>
    </source>
</evidence>
<keyword evidence="5" id="KW-0547">Nucleotide-binding</keyword>
<dbReference type="PANTHER" id="PTHR24421">
    <property type="entry name" value="NITRATE/NITRITE SENSOR PROTEIN NARX-RELATED"/>
    <property type="match status" value="1"/>
</dbReference>
<feature type="transmembrane region" description="Helical" evidence="9">
    <location>
        <begin position="141"/>
        <end position="164"/>
    </location>
</feature>
<organism evidence="11 12">
    <name type="scientific">Luethyella okanaganae</name>
    <dbReference type="NCBI Taxonomy" id="69372"/>
    <lineage>
        <taxon>Bacteria</taxon>
        <taxon>Bacillati</taxon>
        <taxon>Actinomycetota</taxon>
        <taxon>Actinomycetes</taxon>
        <taxon>Micrococcales</taxon>
        <taxon>Microbacteriaceae</taxon>
        <taxon>Luethyella</taxon>
    </lineage>
</organism>
<dbReference type="Gene3D" id="1.20.5.1930">
    <property type="match status" value="1"/>
</dbReference>
<evidence type="ECO:0000256" key="6">
    <source>
        <dbReference type="ARBA" id="ARBA00022777"/>
    </source>
</evidence>
<dbReference type="EMBL" id="JBHSTP010000002">
    <property type="protein sequence ID" value="MFC6356541.1"/>
    <property type="molecule type" value="Genomic_DNA"/>
</dbReference>
<evidence type="ECO:0000313" key="11">
    <source>
        <dbReference type="EMBL" id="MFC6356541.1"/>
    </source>
</evidence>